<evidence type="ECO:0000256" key="4">
    <source>
        <dbReference type="RuleBase" id="RU361277"/>
    </source>
</evidence>
<dbReference type="GO" id="GO:0016491">
    <property type="term" value="F:oxidoreductase activity"/>
    <property type="evidence" value="ECO:0007669"/>
    <property type="project" value="UniProtKB-KW"/>
</dbReference>
<reference evidence="6" key="1">
    <citation type="submission" date="2020-10" db="EMBL/GenBank/DDBJ databases">
        <title>Taxonomic study of unclassified bacteria belonging to the class Ktedonobacteria.</title>
        <authorList>
            <person name="Yabe S."/>
            <person name="Wang C.M."/>
            <person name="Zheng Y."/>
            <person name="Sakai Y."/>
            <person name="Cavaletti L."/>
            <person name="Monciardini P."/>
            <person name="Donadio S."/>
        </authorList>
    </citation>
    <scope>NUCLEOTIDE SEQUENCE</scope>
    <source>
        <strain evidence="6">ID150040</strain>
    </source>
</reference>
<evidence type="ECO:0000313" key="6">
    <source>
        <dbReference type="EMBL" id="GHO90296.1"/>
    </source>
</evidence>
<keyword evidence="7" id="KW-1185">Reference proteome</keyword>
<dbReference type="InterPro" id="IPR002328">
    <property type="entry name" value="ADH_Zn_CS"/>
</dbReference>
<evidence type="ECO:0000313" key="7">
    <source>
        <dbReference type="Proteomes" id="UP000597444"/>
    </source>
</evidence>
<dbReference type="PANTHER" id="PTHR43401">
    <property type="entry name" value="L-THREONINE 3-DEHYDROGENASE"/>
    <property type="match status" value="1"/>
</dbReference>
<dbReference type="InterPro" id="IPR036291">
    <property type="entry name" value="NAD(P)-bd_dom_sf"/>
</dbReference>
<comment type="similarity">
    <text evidence="4">Belongs to the zinc-containing alcohol dehydrogenase family.</text>
</comment>
<dbReference type="SUPFAM" id="SSF51735">
    <property type="entry name" value="NAD(P)-binding Rossmann-fold domains"/>
    <property type="match status" value="1"/>
</dbReference>
<proteinExistence type="inferred from homology"/>
<dbReference type="Pfam" id="PF00107">
    <property type="entry name" value="ADH_zinc_N"/>
    <property type="match status" value="1"/>
</dbReference>
<keyword evidence="1 4" id="KW-0479">Metal-binding</keyword>
<gene>
    <name evidence="6" type="primary">eltD</name>
    <name evidence="6" type="ORF">KSF_003440</name>
</gene>
<dbReference type="InterPro" id="IPR020843">
    <property type="entry name" value="ER"/>
</dbReference>
<name>A0A8J3I9B3_9CHLR</name>
<organism evidence="6 7">
    <name type="scientific">Reticulibacter mediterranei</name>
    <dbReference type="NCBI Taxonomy" id="2778369"/>
    <lineage>
        <taxon>Bacteria</taxon>
        <taxon>Bacillati</taxon>
        <taxon>Chloroflexota</taxon>
        <taxon>Ktedonobacteria</taxon>
        <taxon>Ktedonobacterales</taxon>
        <taxon>Reticulibacteraceae</taxon>
        <taxon>Reticulibacter</taxon>
    </lineage>
</organism>
<keyword evidence="3" id="KW-0560">Oxidoreductase</keyword>
<keyword evidence="2 4" id="KW-0862">Zinc</keyword>
<feature type="domain" description="Enoyl reductase (ER)" evidence="5">
    <location>
        <begin position="12"/>
        <end position="355"/>
    </location>
</feature>
<dbReference type="PROSITE" id="PS00059">
    <property type="entry name" value="ADH_ZINC"/>
    <property type="match status" value="1"/>
</dbReference>
<sequence length="358" mass="38470">MAETMQAVVCYGPYDYRVEEVARPEPGLGEVLVKVGAAGICASDMKCYTGGAMFWGEHGSGGYCEAPVIAGHEFAGRVVALGEGAAERHNIASGDHIVAEQIIPCTACRFCQRGQYHMCEPHVIFGFKSRRAEGGMADYMIYPAKARIHKIDPRISAREAAYIEPLACAIHAVQRAEIQPGDVVVVAGVGNIGLCMLQAAKRYNPGALIAIDTKNYRLELARKLGADVVINPQEEDAVAHIKRLSEGYGCDVYIEATGSATGPQQGLAMVRRLGTLVAFSVLNERASVDWNLVGDQKELTIRGSHLAPYCYPLAISSIADGSIDVKSLISAEFPLTDFAQAMEAARSGENLKTLLIPR</sequence>
<evidence type="ECO:0000256" key="3">
    <source>
        <dbReference type="ARBA" id="ARBA00023002"/>
    </source>
</evidence>
<evidence type="ECO:0000256" key="1">
    <source>
        <dbReference type="ARBA" id="ARBA00022723"/>
    </source>
</evidence>
<dbReference type="PANTHER" id="PTHR43401:SF2">
    <property type="entry name" value="L-THREONINE 3-DEHYDROGENASE"/>
    <property type="match status" value="1"/>
</dbReference>
<comment type="caution">
    <text evidence="6">The sequence shown here is derived from an EMBL/GenBank/DDBJ whole genome shotgun (WGS) entry which is preliminary data.</text>
</comment>
<dbReference type="InterPro" id="IPR011032">
    <property type="entry name" value="GroES-like_sf"/>
</dbReference>
<dbReference type="Gene3D" id="3.40.50.720">
    <property type="entry name" value="NAD(P)-binding Rossmann-like Domain"/>
    <property type="match status" value="1"/>
</dbReference>
<protein>
    <submittedName>
        <fullName evidence="6">Erythritol/L-threitol dehydrogenase</fullName>
    </submittedName>
</protein>
<dbReference type="Pfam" id="PF08240">
    <property type="entry name" value="ADH_N"/>
    <property type="match status" value="1"/>
</dbReference>
<dbReference type="Proteomes" id="UP000597444">
    <property type="component" value="Unassembled WGS sequence"/>
</dbReference>
<dbReference type="Gene3D" id="3.90.180.10">
    <property type="entry name" value="Medium-chain alcohol dehydrogenases, catalytic domain"/>
    <property type="match status" value="1"/>
</dbReference>
<dbReference type="AlphaFoldDB" id="A0A8J3I9B3"/>
<accession>A0A8J3I9B3</accession>
<dbReference type="SMART" id="SM00829">
    <property type="entry name" value="PKS_ER"/>
    <property type="match status" value="1"/>
</dbReference>
<comment type="cofactor">
    <cofactor evidence="4">
        <name>Zn(2+)</name>
        <dbReference type="ChEBI" id="CHEBI:29105"/>
    </cofactor>
</comment>
<dbReference type="GO" id="GO:0008270">
    <property type="term" value="F:zinc ion binding"/>
    <property type="evidence" value="ECO:0007669"/>
    <property type="project" value="InterPro"/>
</dbReference>
<evidence type="ECO:0000256" key="2">
    <source>
        <dbReference type="ARBA" id="ARBA00022833"/>
    </source>
</evidence>
<dbReference type="InterPro" id="IPR013149">
    <property type="entry name" value="ADH-like_C"/>
</dbReference>
<evidence type="ECO:0000259" key="5">
    <source>
        <dbReference type="SMART" id="SM00829"/>
    </source>
</evidence>
<dbReference type="EMBL" id="BNJK01000001">
    <property type="protein sequence ID" value="GHO90296.1"/>
    <property type="molecule type" value="Genomic_DNA"/>
</dbReference>
<dbReference type="SUPFAM" id="SSF50129">
    <property type="entry name" value="GroES-like"/>
    <property type="match status" value="1"/>
</dbReference>
<dbReference type="InterPro" id="IPR050129">
    <property type="entry name" value="Zn_alcohol_dh"/>
</dbReference>
<dbReference type="RefSeq" id="WP_220201267.1">
    <property type="nucleotide sequence ID" value="NZ_BNJK01000001.1"/>
</dbReference>
<dbReference type="InterPro" id="IPR013154">
    <property type="entry name" value="ADH-like_N"/>
</dbReference>